<evidence type="ECO:0000313" key="2">
    <source>
        <dbReference type="EMBL" id="HHI49056.1"/>
    </source>
</evidence>
<protein>
    <submittedName>
        <fullName evidence="2">Nickel pincer cofactor biosynthesis protein LarB</fullName>
    </submittedName>
</protein>
<evidence type="ECO:0000259" key="1">
    <source>
        <dbReference type="SMART" id="SM01001"/>
    </source>
</evidence>
<dbReference type="AlphaFoldDB" id="A0A7J3UYV7"/>
<accession>A0A7J3UYV7</accession>
<name>A0A7J3UYV7_9CREN</name>
<comment type="caution">
    <text evidence="2">The sequence shown here is derived from an EMBL/GenBank/DDBJ whole genome shotgun (WGS) entry which is preliminary data.</text>
</comment>
<dbReference type="NCBIfam" id="NF033503">
    <property type="entry name" value="LarB"/>
    <property type="match status" value="1"/>
</dbReference>
<dbReference type="SUPFAM" id="SSF52255">
    <property type="entry name" value="N5-CAIR mutase (phosphoribosylaminoimidazole carboxylase, PurE)"/>
    <property type="match status" value="1"/>
</dbReference>
<proteinExistence type="predicted"/>
<dbReference type="EMBL" id="DRVT01000032">
    <property type="protein sequence ID" value="HHI49056.1"/>
    <property type="molecule type" value="Genomic_DNA"/>
</dbReference>
<dbReference type="Gene3D" id="3.40.50.1970">
    <property type="match status" value="1"/>
</dbReference>
<dbReference type="GO" id="GO:0006189">
    <property type="term" value="P:'de novo' IMP biosynthetic process"/>
    <property type="evidence" value="ECO:0007669"/>
    <property type="project" value="InterPro"/>
</dbReference>
<feature type="domain" description="PurE" evidence="1">
    <location>
        <begin position="121"/>
        <end position="255"/>
    </location>
</feature>
<gene>
    <name evidence="2" type="primary">larB</name>
    <name evidence="2" type="ORF">ENL91_02675</name>
</gene>
<dbReference type="InterPro" id="IPR000031">
    <property type="entry name" value="PurE_dom"/>
</dbReference>
<dbReference type="SMART" id="SM01001">
    <property type="entry name" value="AIRC"/>
    <property type="match status" value="1"/>
</dbReference>
<dbReference type="GO" id="GO:0016787">
    <property type="term" value="F:hydrolase activity"/>
    <property type="evidence" value="ECO:0007669"/>
    <property type="project" value="InterPro"/>
</dbReference>
<dbReference type="Pfam" id="PF00731">
    <property type="entry name" value="AIRC"/>
    <property type="match status" value="1"/>
</dbReference>
<dbReference type="InterPro" id="IPR039476">
    <property type="entry name" value="P2CMN_synthase_LarB"/>
</dbReference>
<sequence>MDLRRLLSELSSGKISVDEAEQKIRLLAIKEIEVACLDLSREARKGVPEIILADGKDGASLKKIVKSFLEESGRVIITRLDEERLGPLVSSLEGKPEVKYSPVGRVAVIRSSGTANPEKRGAVSLITAGTADIRVAEEAKFVLEALGCTVYLYYDVGIAGIQRVFPAVRDSLDKNVDVIIVFAGMEGALASVISSLAPVPVIGVPTSSGYGFGGRGEAALAAMLQSCTPGLVVVNIDNGVGAAVTAALICRVGRKSGKGSE</sequence>
<reference evidence="2" key="1">
    <citation type="journal article" date="2020" name="mSystems">
        <title>Genome- and Community-Level Interaction Insights into Carbon Utilization and Element Cycling Functions of Hydrothermarchaeota in Hydrothermal Sediment.</title>
        <authorList>
            <person name="Zhou Z."/>
            <person name="Liu Y."/>
            <person name="Xu W."/>
            <person name="Pan J."/>
            <person name="Luo Z.H."/>
            <person name="Li M."/>
        </authorList>
    </citation>
    <scope>NUCLEOTIDE SEQUENCE [LARGE SCALE GENOMIC DNA]</scope>
    <source>
        <strain evidence="2">SpSt-1038</strain>
    </source>
</reference>
<dbReference type="PANTHER" id="PTHR43064:SF1">
    <property type="entry name" value="SLL1489 PROTEIN"/>
    <property type="match status" value="1"/>
</dbReference>
<organism evidence="2">
    <name type="scientific">Candidatus Methanosuratincola petrocarbonis</name>
    <name type="common">ex Vanwonterghem et al. 2016</name>
    <dbReference type="NCBI Taxonomy" id="1867261"/>
    <lineage>
        <taxon>Archaea</taxon>
        <taxon>Thermoproteota</taxon>
        <taxon>Methanosuratincolia</taxon>
        <taxon>Candidatus Methanomethylicales</taxon>
        <taxon>Candidatus Methanomethylicaceae</taxon>
        <taxon>Candidatus Methanosuratincola (ex Vanwonterghem et al. 2016)</taxon>
    </lineage>
</organism>
<dbReference type="PANTHER" id="PTHR43064">
    <property type="entry name" value="PHOSPHORIBOSYLAMINOIMIDAZOLE CARBOXYLASE-RELATED"/>
    <property type="match status" value="1"/>
</dbReference>